<dbReference type="Gene3D" id="3.10.20.370">
    <property type="match status" value="1"/>
</dbReference>
<keyword evidence="14" id="KW-0233">DNA recombination</keyword>
<dbReference type="InterPro" id="IPR043128">
    <property type="entry name" value="Rev_trsase/Diguanyl_cyclase"/>
</dbReference>
<dbReference type="FunFam" id="3.30.420.10:FF:000219">
    <property type="entry name" value="Putative retroelement"/>
    <property type="match status" value="1"/>
</dbReference>
<dbReference type="InterPro" id="IPR012337">
    <property type="entry name" value="RNaseH-like_sf"/>
</dbReference>
<evidence type="ECO:0000256" key="6">
    <source>
        <dbReference type="ARBA" id="ARBA00022750"/>
    </source>
</evidence>
<dbReference type="SUPFAM" id="SSF54160">
    <property type="entry name" value="Chromo domain-like"/>
    <property type="match status" value="1"/>
</dbReference>
<dbReference type="GO" id="GO:0006310">
    <property type="term" value="P:DNA recombination"/>
    <property type="evidence" value="ECO:0007669"/>
    <property type="project" value="UniProtKB-KW"/>
</dbReference>
<dbReference type="SUPFAM" id="SSF56672">
    <property type="entry name" value="DNA/RNA polymerases"/>
    <property type="match status" value="1"/>
</dbReference>
<evidence type="ECO:0000256" key="15">
    <source>
        <dbReference type="ARBA" id="ARBA00023268"/>
    </source>
</evidence>
<dbReference type="InterPro" id="IPR041588">
    <property type="entry name" value="Integrase_H2C2"/>
</dbReference>
<evidence type="ECO:0000256" key="2">
    <source>
        <dbReference type="ARBA" id="ARBA00022679"/>
    </source>
</evidence>
<accession>Q9LHM4</accession>
<dbReference type="GO" id="GO:0015074">
    <property type="term" value="P:DNA integration"/>
    <property type="evidence" value="ECO:0007669"/>
    <property type="project" value="UniProtKB-KW"/>
</dbReference>
<evidence type="ECO:0000256" key="13">
    <source>
        <dbReference type="ARBA" id="ARBA00023125"/>
    </source>
</evidence>
<gene>
    <name evidence="20" type="primary">T21B14.24</name>
</gene>
<name>Q9LHM4_ARATH</name>
<dbReference type="SUPFAM" id="SSF53098">
    <property type="entry name" value="Ribonuclease H-like"/>
    <property type="match status" value="1"/>
</dbReference>
<keyword evidence="1" id="KW-0645">Protease</keyword>
<dbReference type="Pfam" id="PF13650">
    <property type="entry name" value="Asp_protease_2"/>
    <property type="match status" value="1"/>
</dbReference>
<dbReference type="PROSITE" id="PS50994">
    <property type="entry name" value="INTEGRASE"/>
    <property type="match status" value="1"/>
</dbReference>
<keyword evidence="15" id="KW-0511">Multifunctional enzyme</keyword>
<dbReference type="EMBL" id="AP002040">
    <property type="protein sequence ID" value="BAB03109.1"/>
    <property type="molecule type" value="Genomic_DNA"/>
</dbReference>
<dbReference type="InterPro" id="IPR000477">
    <property type="entry name" value="RT_dom"/>
</dbReference>
<dbReference type="InterPro" id="IPR016197">
    <property type="entry name" value="Chromo-like_dom_sf"/>
</dbReference>
<feature type="domain" description="Reverse transcriptase" evidence="18">
    <location>
        <begin position="625"/>
        <end position="804"/>
    </location>
</feature>
<feature type="compositionally biased region" description="Polar residues" evidence="16">
    <location>
        <begin position="307"/>
        <end position="319"/>
    </location>
</feature>
<feature type="region of interest" description="Disordered" evidence="16">
    <location>
        <begin position="59"/>
        <end position="88"/>
    </location>
</feature>
<feature type="region of interest" description="Disordered" evidence="16">
    <location>
        <begin position="265"/>
        <end position="319"/>
    </location>
</feature>
<evidence type="ECO:0000256" key="7">
    <source>
        <dbReference type="ARBA" id="ARBA00022759"/>
    </source>
</evidence>
<dbReference type="InterPro" id="IPR050951">
    <property type="entry name" value="Retrovirus_Pol_polyprotein"/>
</dbReference>
<evidence type="ECO:0000259" key="18">
    <source>
        <dbReference type="PROSITE" id="PS50878"/>
    </source>
</evidence>
<dbReference type="FunFam" id="3.10.10.10:FF:000007">
    <property type="entry name" value="Retrovirus-related Pol polyprotein from transposon 17.6-like Protein"/>
    <property type="match status" value="1"/>
</dbReference>
<evidence type="ECO:0000256" key="9">
    <source>
        <dbReference type="ARBA" id="ARBA00022842"/>
    </source>
</evidence>
<keyword evidence="3" id="KW-0548">Nucleotidyltransferase</keyword>
<evidence type="ECO:0000256" key="16">
    <source>
        <dbReference type="SAM" id="MobiDB-lite"/>
    </source>
</evidence>
<evidence type="ECO:0000256" key="4">
    <source>
        <dbReference type="ARBA" id="ARBA00022722"/>
    </source>
</evidence>
<feature type="compositionally biased region" description="Polar residues" evidence="16">
    <location>
        <begin position="270"/>
        <end position="280"/>
    </location>
</feature>
<evidence type="ECO:0000256" key="3">
    <source>
        <dbReference type="ARBA" id="ARBA00022695"/>
    </source>
</evidence>
<dbReference type="InterPro" id="IPR056924">
    <property type="entry name" value="SH3_Tf2-1"/>
</dbReference>
<evidence type="ECO:0000256" key="1">
    <source>
        <dbReference type="ARBA" id="ARBA00022670"/>
    </source>
</evidence>
<reference evidence="21" key="1">
    <citation type="journal article" date="2000" name="DNA Res.">
        <title>Structural analysis of Arabidopsis thaliana chromosome 3. II. Sequence features of the 4,251,695 bp regions covered by 90 P1, TAC and BAC clones.</title>
        <authorList>
            <person name="Nakamura Y."/>
        </authorList>
    </citation>
    <scope>NUCLEOTIDE SEQUENCE [LARGE SCALE GENOMIC DNA]</scope>
    <source>
        <strain>cv. Columbia</strain>
    </source>
</reference>
<feature type="compositionally biased region" description="Basic and acidic residues" evidence="16">
    <location>
        <begin position="288"/>
        <end position="300"/>
    </location>
</feature>
<dbReference type="Pfam" id="PF00078">
    <property type="entry name" value="RVT_1"/>
    <property type="match status" value="1"/>
</dbReference>
<dbReference type="Pfam" id="PF17919">
    <property type="entry name" value="RT_RNaseH_2"/>
    <property type="match status" value="1"/>
</dbReference>
<dbReference type="GO" id="GO:0003964">
    <property type="term" value="F:RNA-directed DNA polymerase activity"/>
    <property type="evidence" value="ECO:0007669"/>
    <property type="project" value="UniProtKB-KW"/>
</dbReference>
<keyword evidence="12" id="KW-0239">DNA-directed DNA polymerase</keyword>
<dbReference type="Gene3D" id="3.30.420.10">
    <property type="entry name" value="Ribonuclease H-like superfamily/Ribonuclease H"/>
    <property type="match status" value="1"/>
</dbReference>
<dbReference type="GO" id="GO:0003677">
    <property type="term" value="F:DNA binding"/>
    <property type="evidence" value="ECO:0007669"/>
    <property type="project" value="UniProtKB-KW"/>
</dbReference>
<sequence length="1499" mass="171752">MVTTRSQEGDGKGKEVELEVPLDSRVTRLETTVAEQHKEMMKQFADLYAVLSRSTAGKMVDEQSTLDRSAPRSSQSMENRSGYPDPYRDARHQQVRSDHFNAYNNLTRLGKIDFPRFDGTRLKEWLFKVEEFFGVDSTPEDMKVKMAAIHFDSHASTWHQSFIQSGVGLEVLYDWKGYVKLLKERFEDDCDDPMAELKHLQETDGIIDYHQKFELIKTRVNLSEEYLVSVYLAGLRTDTQMHVRMFQPQTVRHCLFLGKTYEKAHPKKPANTTWSTNRSAPTGGYNKYQKEGESKTDHYGNKGNFKPVSQQPKKMSQQEMSDRRSKGLCYFCDEKYTPEHYLVHKKTQLFRMDVDEEFEDAREELVNDDDEHMPQISVNAVSGIAGYKTMRVKGTYDKKIIFILIDSGSTHNFLDPNTAAKLGCKVDTAGLTRVSVADGRKLRVEGKVTDFSWKLQTTTFQSDILLIPLQGIDMVLGVQWLETLGRISWEFKKLEMRFKFNNQKVLLHGLTSGSVREVKAQKLQKLQEDQVQLAMLCVQEVSESTEGELCTINALTSELGEESVVEEVLNEYPDIFIEPTALPPFREKHNHKIKLLEGSNPVNQRPYRYSIHQKNEIDKLVEDLLTNGTVQASSSPYASPVVLVKKKDGTWRLCVDYRELNGMTVKDSFPIPLIEDLMDELGGAVIFSKIDLRAGYHQVRMDPDDIQKTAFKTHSGHFEYLVMPFGLTNAPATFQGLMNFIFKPFLRKFVLVFFDDILVYSSSLEEHRQHLKQVFEVMRANKLFAKLSKCAFAVPKVEYLGHFISAQGIETDPAKIKAVKEWPQPTTLKQLRGFLGLAGYYRRFVRSFGVIAGPLHALTKTDAFEWTAVAQQAFEDLKAALCQAPVLSLPLFDKQFVVETDACGQGIGAVLMQEGHPLAYISRQLKGKQLHLSIYEKELLAVIFAVRKWRHYLLQSHFIIKTDQRSLKYLLEQRLNTPIQQQWLPKLLEFDYEIQYRQGKENVVADALSRVEGSEVLHMAMTVVECDLLKDIQAGYANDSQLQDIITALQRDPDSKKYFSWSQNILRRKSKIVVPANDNIKNTILLWLHGSGVGGHSGRDVTHQRVKGLFYWKGMIKDIQAYIRSCGTCQQCKSDPAASPGLLQPLPIPDTIWSEVSMDFIEGLPVSGGKTVIMVVVDRLSKAAHFIALSHPYSALTVAHAYLDNVFKLHGCPTSIVSDRDVVFTSEFWREFFTLQGVALKLTSAYHPQSDGQTEVVNRCLETYLRCMCHDRPQLWSKWLALAEYWYNTNYHSSSRMTPFEIVYGQVPPVHLPYLPGESKVAVVARSLQEREDMLLFLKFHLMRAQHRMKQFADQHRTEREFEIGDYVYVKLQPYRQQSVVMRANQKLSPKYFGPYKIIDRCGEVAYKLALPSYSQVHPVFHVSQLKVLVGNVSTTVHLPSVMQDVFEKVPEKVVERKMVNRQGKAVTKVLVKWSNEPLEEATWEFLFDLQKTFPEFEA</sequence>
<proteinExistence type="predicted"/>
<dbReference type="InterPro" id="IPR043502">
    <property type="entry name" value="DNA/RNA_pol_sf"/>
</dbReference>
<evidence type="ECO:0000313" key="21">
    <source>
        <dbReference type="EMBL" id="BAB03109.1"/>
    </source>
</evidence>
<evidence type="ECO:0000256" key="5">
    <source>
        <dbReference type="ARBA" id="ARBA00022723"/>
    </source>
</evidence>
<dbReference type="GO" id="GO:0046872">
    <property type="term" value="F:metal ion binding"/>
    <property type="evidence" value="ECO:0007669"/>
    <property type="project" value="UniProtKB-KW"/>
</dbReference>
<dbReference type="CDD" id="cd01647">
    <property type="entry name" value="RT_LTR"/>
    <property type="match status" value="1"/>
</dbReference>
<dbReference type="GO" id="GO:0004519">
    <property type="term" value="F:endonuclease activity"/>
    <property type="evidence" value="ECO:0007669"/>
    <property type="project" value="UniProtKB-KW"/>
</dbReference>
<dbReference type="InterPro" id="IPR000953">
    <property type="entry name" value="Chromo/chromo_shadow_dom"/>
</dbReference>
<dbReference type="PANTHER" id="PTHR37984:SF5">
    <property type="entry name" value="PROTEIN NYNRIN-LIKE"/>
    <property type="match status" value="1"/>
</dbReference>
<dbReference type="Gene3D" id="3.30.70.270">
    <property type="match status" value="2"/>
</dbReference>
<dbReference type="Gene3D" id="1.10.340.70">
    <property type="match status" value="1"/>
</dbReference>
<dbReference type="InterPro" id="IPR041577">
    <property type="entry name" value="RT_RNaseH_2"/>
</dbReference>
<dbReference type="PANTHER" id="PTHR37984">
    <property type="entry name" value="PROTEIN CBG26694"/>
    <property type="match status" value="1"/>
</dbReference>
<reference key="2">
    <citation type="journal article" date="2000" name="Nature">
        <title>Sequence and analysis of chromosome 3 of the plant Arabidopsis thaliana.</title>
        <authorList>
            <consortium name="European Union Chromosome 3 Arabidopsis Sequencing Consortium"/>
            <consortium name="Institute for Genomic Research"/>
            <consortium name="Kazusa DNA Research Institute"/>
            <person name="Salanoubat M."/>
            <person name="Lemcke K."/>
            <person name="Rieger M."/>
            <person name="Ansorge W."/>
            <person name="Unseld M."/>
            <person name="Fartmann B."/>
            <person name="Valle G."/>
            <person name="Blocker H."/>
            <person name="Perez-Alonso M."/>
            <person name="Obermaier B."/>
            <person name="Delseny M."/>
            <person name="Boutry M."/>
            <person name="Grivell L.A."/>
            <person name="Mache R."/>
            <person name="Puigdomenech P."/>
            <person name="De Simone V."/>
            <person name="Choisne N."/>
            <person name="Artiguenave F."/>
            <person name="Robert C."/>
            <person name="Brottier P."/>
            <person name="Wincker P."/>
            <person name="Cattolico L."/>
            <person name="Weissenbach J."/>
            <person name="Saurin W."/>
            <person name="Quetier F."/>
            <person name="Schafer M."/>
            <person name="Muller-Auer S."/>
            <person name="Gabel C."/>
            <person name="Fuchs M."/>
            <person name="Benes V."/>
            <person name="Wurmbach E."/>
            <person name="Drzonek H."/>
            <person name="Erfle H."/>
            <person name="Jordan N."/>
            <person name="Bangert S."/>
            <person name="Wiedelmann R."/>
            <person name="Kranz H."/>
            <person name="Voss H."/>
            <person name="Holland R."/>
            <person name="Brandt P."/>
            <person name="Nyakatura G."/>
            <person name="Vezzi A."/>
            <person name="D'Angelo M."/>
            <person name="Pallavicini A."/>
            <person name="Toppo S."/>
            <person name="Simionati B."/>
            <person name="Conrad A."/>
            <person name="Hornischer K."/>
            <person name="Kauer G."/>
            <person name="Lohnert T.H."/>
            <person name="Nordsiek G."/>
            <person name="Reichelt J."/>
            <person name="Scharfe M."/>
            <person name="Schon O."/>
            <person name="Bargues M."/>
            <person name="Terol J."/>
            <person name="Climent J."/>
            <person name="Navarro P."/>
            <person name="Collado C."/>
            <person name="Perez-Perez A."/>
            <person name="Ottenwalder B."/>
            <person name="Duchemin D."/>
            <person name="Cooke R."/>
            <person name="Laudie M."/>
            <person name="Berger-Llauro C."/>
            <person name="Purnelle B."/>
            <person name="Masuy D."/>
            <person name="de Haan M."/>
            <person name="Maarse A.C."/>
            <person name="Alcaraz J.P."/>
            <person name="Cottet A."/>
            <person name="Casacuberta E."/>
            <person name="Monfort A."/>
            <person name="Argiriou A."/>
            <person name="flores M."/>
            <person name="Liguori R."/>
            <person name="Vitale D."/>
            <person name="Mannhaupt G."/>
            <person name="Haase D."/>
            <person name="Schoof H."/>
            <person name="Rudd S."/>
            <person name="Zaccaria P."/>
            <person name="Mewes H.W."/>
            <person name="Mayer K.F."/>
            <person name="Kaul S."/>
            <person name="Town C.D."/>
            <person name="Koo H.L."/>
            <person name="Tallon L.J."/>
            <person name="Jenkins J."/>
            <person name="Rooney T."/>
            <person name="Rizzo M."/>
            <person name="Walts A."/>
            <person name="Utterback T."/>
            <person name="Fujii C.Y."/>
            <person name="Shea T.P."/>
            <person name="Creasy T.H."/>
            <person name="Haas B."/>
            <person name="Maiti R."/>
            <person name="Wu D."/>
            <person name="Peterson J."/>
            <person name="Van Aken S."/>
            <person name="Pai G."/>
            <person name="Militscher J."/>
            <person name="Sellers P."/>
            <person name="Gill J.E."/>
            <person name="Feldblyum T.V."/>
            <person name="Preuss D."/>
            <person name="Lin X."/>
            <person name="Nierman W.C."/>
            <person name="Salzberg S.L."/>
            <person name="White O."/>
            <person name="Venter J.C."/>
            <person name="Fraser C.M."/>
            <person name="Kaneko T."/>
            <person name="Nakamura Y."/>
            <person name="Sato S."/>
            <person name="Kato T."/>
            <person name="Asamizu E."/>
            <person name="Sasamoto S."/>
            <person name="Kimura T."/>
            <person name="Idesawa K."/>
            <person name="Kawashima K."/>
            <person name="Kishida Y."/>
            <person name="Kiyokawa C."/>
            <person name="Kohara M."/>
            <person name="Matsumoto M."/>
            <person name="Matsuno A."/>
            <person name="Muraki A."/>
            <person name="Nakayama S."/>
            <person name="Nakazaki N."/>
            <person name="Shinpo S."/>
            <person name="Takeuchi C."/>
            <person name="Wada T."/>
            <person name="Watanabe A."/>
            <person name="Yamada M."/>
            <person name="Yasuda M."/>
            <person name="Tabata S."/>
        </authorList>
    </citation>
    <scope>NUCLEOTIDE SEQUENCE [LARGE SCALE GENOMIC DNA]</scope>
    <source>
        <strain>cv. Columbia</strain>
    </source>
</reference>
<keyword evidence="11" id="KW-0695">RNA-directed DNA polymerase</keyword>
<keyword evidence="6" id="KW-0064">Aspartyl protease</keyword>
<dbReference type="InterPro" id="IPR005162">
    <property type="entry name" value="Retrotrans_gag_dom"/>
</dbReference>
<dbReference type="SUPFAM" id="SSF50630">
    <property type="entry name" value="Acid proteases"/>
    <property type="match status" value="1"/>
</dbReference>
<organism evidence="21">
    <name type="scientific">Arabidopsis thaliana</name>
    <name type="common">Mouse-ear cress</name>
    <dbReference type="NCBI Taxonomy" id="3702"/>
    <lineage>
        <taxon>Eukaryota</taxon>
        <taxon>Viridiplantae</taxon>
        <taxon>Streptophyta</taxon>
        <taxon>Embryophyta</taxon>
        <taxon>Tracheophyta</taxon>
        <taxon>Spermatophyta</taxon>
        <taxon>Magnoliopsida</taxon>
        <taxon>eudicotyledons</taxon>
        <taxon>Gunneridae</taxon>
        <taxon>Pentapetalae</taxon>
        <taxon>rosids</taxon>
        <taxon>malvids</taxon>
        <taxon>Brassicales</taxon>
        <taxon>Brassicaceae</taxon>
        <taxon>Camelineae</taxon>
        <taxon>Arabidopsis</taxon>
    </lineage>
</organism>
<dbReference type="PROSITE" id="PS50013">
    <property type="entry name" value="CHROMO_2"/>
    <property type="match status" value="1"/>
</dbReference>
<keyword evidence="10" id="KW-0229">DNA integration</keyword>
<feature type="domain" description="Chromo" evidence="17">
    <location>
        <begin position="1449"/>
        <end position="1499"/>
    </location>
</feature>
<dbReference type="Gene3D" id="2.40.70.10">
    <property type="entry name" value="Acid Proteases"/>
    <property type="match status" value="1"/>
</dbReference>
<dbReference type="InterPro" id="IPR001584">
    <property type="entry name" value="Integrase_cat-core"/>
</dbReference>
<dbReference type="Pfam" id="PF03732">
    <property type="entry name" value="Retrotrans_gag"/>
    <property type="match status" value="1"/>
</dbReference>
<evidence type="ECO:0000256" key="12">
    <source>
        <dbReference type="ARBA" id="ARBA00022932"/>
    </source>
</evidence>
<dbReference type="GO" id="GO:0006508">
    <property type="term" value="P:proteolysis"/>
    <property type="evidence" value="ECO:0007669"/>
    <property type="project" value="UniProtKB-KW"/>
</dbReference>
<evidence type="ECO:0000259" key="19">
    <source>
        <dbReference type="PROSITE" id="PS50994"/>
    </source>
</evidence>
<evidence type="ECO:0000256" key="11">
    <source>
        <dbReference type="ARBA" id="ARBA00022918"/>
    </source>
</evidence>
<evidence type="ECO:0000256" key="10">
    <source>
        <dbReference type="ARBA" id="ARBA00022908"/>
    </source>
</evidence>
<dbReference type="ExpressionAtlas" id="Q9LHM4">
    <property type="expression patterns" value="baseline and differential"/>
</dbReference>
<dbReference type="Gene3D" id="2.40.50.40">
    <property type="match status" value="1"/>
</dbReference>
<keyword evidence="5" id="KW-0479">Metal-binding</keyword>
<evidence type="ECO:0000256" key="8">
    <source>
        <dbReference type="ARBA" id="ARBA00022801"/>
    </source>
</evidence>
<evidence type="ECO:0000256" key="14">
    <source>
        <dbReference type="ARBA" id="ARBA00023172"/>
    </source>
</evidence>
<evidence type="ECO:0000313" key="20">
    <source>
        <dbReference type="EMBL" id="AAG51046.1"/>
    </source>
</evidence>
<dbReference type="EMBL" id="AC069473">
    <property type="protein sequence ID" value="AAG51046.1"/>
    <property type="molecule type" value="Genomic_DNA"/>
</dbReference>
<dbReference type="CDD" id="cd00303">
    <property type="entry name" value="retropepsin_like"/>
    <property type="match status" value="1"/>
</dbReference>
<dbReference type="InterPro" id="IPR021109">
    <property type="entry name" value="Peptidase_aspartic_dom_sf"/>
</dbReference>
<reference evidence="20" key="3">
    <citation type="submission" date="2001-01" db="EMBL/GenBank/DDBJ databases">
        <title>Arabidopsis thaliana chromosome 3 BAC T21B14 genomic sequence.</title>
        <authorList>
            <person name="Lin X."/>
            <person name="Kaul S."/>
            <person name="Town C.D."/>
            <person name="Benito M."/>
            <person name="Creasy T.H."/>
            <person name="Haas B.J."/>
            <person name="Wu D."/>
            <person name="Maiti R."/>
            <person name="Ronning C.M."/>
            <person name="Koo H."/>
            <person name="Fujii C.Y."/>
            <person name="Utterback T.R."/>
            <person name="Barnstead M.E."/>
            <person name="Bowman C.L."/>
            <person name="White O."/>
            <person name="Nierman W.C."/>
            <person name="Fraser C.M."/>
        </authorList>
    </citation>
    <scope>NUCLEOTIDE SEQUENCE</scope>
</reference>
<keyword evidence="4" id="KW-0540">Nuclease</keyword>
<dbReference type="GO" id="GO:0004190">
    <property type="term" value="F:aspartic-type endopeptidase activity"/>
    <property type="evidence" value="ECO:0007669"/>
    <property type="project" value="UniProtKB-KW"/>
</dbReference>
<evidence type="ECO:0000259" key="17">
    <source>
        <dbReference type="PROSITE" id="PS50013"/>
    </source>
</evidence>
<keyword evidence="9" id="KW-0460">Magnesium</keyword>
<keyword evidence="7" id="KW-0255">Endonuclease</keyword>
<protein>
    <submittedName>
        <fullName evidence="20">Gypsy/Ty-3 retroelement polyprotein; 69905-74404</fullName>
    </submittedName>
    <submittedName>
        <fullName evidence="21">Retroelement pol polyprotein</fullName>
    </submittedName>
</protein>
<dbReference type="InterPro" id="IPR036397">
    <property type="entry name" value="RNaseH_sf"/>
</dbReference>
<dbReference type="CDD" id="cd09274">
    <property type="entry name" value="RNase_HI_RT_Ty3"/>
    <property type="match status" value="1"/>
</dbReference>
<feature type="domain" description="Integrase catalytic" evidence="19">
    <location>
        <begin position="1143"/>
        <end position="1307"/>
    </location>
</feature>
<dbReference type="Gene3D" id="3.10.10.10">
    <property type="entry name" value="HIV Type 1 Reverse Transcriptase, subunit A, domain 1"/>
    <property type="match status" value="1"/>
</dbReference>
<dbReference type="Pfam" id="PF17921">
    <property type="entry name" value="Integrase_H2C2"/>
    <property type="match status" value="1"/>
</dbReference>
<dbReference type="FunFam" id="3.30.70.270:FF:000020">
    <property type="entry name" value="Transposon Tf2-6 polyprotein-like Protein"/>
    <property type="match status" value="1"/>
</dbReference>
<dbReference type="Pfam" id="PF24626">
    <property type="entry name" value="SH3_Tf2-1"/>
    <property type="match status" value="1"/>
</dbReference>
<dbReference type="GO" id="GO:0003887">
    <property type="term" value="F:DNA-directed DNA polymerase activity"/>
    <property type="evidence" value="ECO:0007669"/>
    <property type="project" value="UniProtKB-KW"/>
</dbReference>
<keyword evidence="2" id="KW-0808">Transferase</keyword>
<keyword evidence="8" id="KW-0378">Hydrolase</keyword>
<feature type="compositionally biased region" description="Polar residues" evidence="16">
    <location>
        <begin position="62"/>
        <end position="79"/>
    </location>
</feature>
<keyword evidence="13" id="KW-0238">DNA-binding</keyword>
<dbReference type="PROSITE" id="PS50878">
    <property type="entry name" value="RT_POL"/>
    <property type="match status" value="1"/>
</dbReference>